<dbReference type="CDD" id="cd08896">
    <property type="entry name" value="SRPBCC_CalC_Aha1-like_3"/>
    <property type="match status" value="1"/>
</dbReference>
<name>A0ABW9Y212_9RHOB</name>
<dbReference type="RefSeq" id="WP_161764883.1">
    <property type="nucleotide sequence ID" value="NZ_JAAATW010000001.1"/>
</dbReference>
<gene>
    <name evidence="3" type="ORF">GU920_00485</name>
</gene>
<dbReference type="InterPro" id="IPR023393">
    <property type="entry name" value="START-like_dom_sf"/>
</dbReference>
<evidence type="ECO:0000256" key="1">
    <source>
        <dbReference type="ARBA" id="ARBA00006817"/>
    </source>
</evidence>
<comment type="caution">
    <text evidence="3">The sequence shown here is derived from an EMBL/GenBank/DDBJ whole genome shotgun (WGS) entry which is preliminary data.</text>
</comment>
<reference evidence="4" key="1">
    <citation type="submission" date="2020-01" db="EMBL/GenBank/DDBJ databases">
        <title>Sphingomonas sp. strain CSW-10.</title>
        <authorList>
            <person name="Chen W.-M."/>
        </authorList>
    </citation>
    <scope>NUCLEOTIDE SEQUENCE [LARGE SCALE GENOMIC DNA]</scope>
    <source>
        <strain evidence="4">CCP-1</strain>
    </source>
</reference>
<dbReference type="Pfam" id="PF08327">
    <property type="entry name" value="AHSA1"/>
    <property type="match status" value="1"/>
</dbReference>
<dbReference type="EMBL" id="JAAATW010000001">
    <property type="protein sequence ID" value="NBE06004.1"/>
    <property type="molecule type" value="Genomic_DNA"/>
</dbReference>
<dbReference type="SUPFAM" id="SSF55961">
    <property type="entry name" value="Bet v1-like"/>
    <property type="match status" value="1"/>
</dbReference>
<proteinExistence type="inferred from homology"/>
<evidence type="ECO:0000313" key="3">
    <source>
        <dbReference type="EMBL" id="NBE06004.1"/>
    </source>
</evidence>
<evidence type="ECO:0000259" key="2">
    <source>
        <dbReference type="Pfam" id="PF08327"/>
    </source>
</evidence>
<keyword evidence="4" id="KW-1185">Reference proteome</keyword>
<feature type="domain" description="Activator of Hsp90 ATPase homologue 1/2-like C-terminal" evidence="2">
    <location>
        <begin position="21"/>
        <end position="154"/>
    </location>
</feature>
<accession>A0ABW9Y212</accession>
<sequence length="160" mass="17970">MTSESDLDPELDLVLERDLAAPRALIWRCWTQAEHLKQWFVPKPHRVVDCLLEVRVGGACNTTFEVEGNLMENRGVYLEVVPEARLVFTDAYTVGWKPAPEPFMTAIVTFDDLGGGRTRYKAVARHRNADAARQHREMGFHDGWGTVAQQLEAHAQGLGA</sequence>
<protein>
    <submittedName>
        <fullName evidence="3">Polyketide cyclase</fullName>
    </submittedName>
</protein>
<organism evidence="3 4">
    <name type="scientific">Paragemmobacter ruber</name>
    <dbReference type="NCBI Taxonomy" id="1985673"/>
    <lineage>
        <taxon>Bacteria</taxon>
        <taxon>Pseudomonadati</taxon>
        <taxon>Pseudomonadota</taxon>
        <taxon>Alphaproteobacteria</taxon>
        <taxon>Rhodobacterales</taxon>
        <taxon>Paracoccaceae</taxon>
        <taxon>Paragemmobacter</taxon>
    </lineage>
</organism>
<comment type="similarity">
    <text evidence="1">Belongs to the AHA1 family.</text>
</comment>
<dbReference type="InterPro" id="IPR013538">
    <property type="entry name" value="ASHA1/2-like_C"/>
</dbReference>
<evidence type="ECO:0000313" key="4">
    <source>
        <dbReference type="Proteomes" id="UP001517376"/>
    </source>
</evidence>
<dbReference type="Proteomes" id="UP001517376">
    <property type="component" value="Unassembled WGS sequence"/>
</dbReference>
<dbReference type="Gene3D" id="3.30.530.20">
    <property type="match status" value="1"/>
</dbReference>